<feature type="transmembrane region" description="Helical" evidence="6">
    <location>
        <begin position="58"/>
        <end position="77"/>
    </location>
</feature>
<dbReference type="InterPro" id="IPR051611">
    <property type="entry name" value="ECF_transporter_component"/>
</dbReference>
<dbReference type="RefSeq" id="WP_288184491.1">
    <property type="nucleotide sequence ID" value="NZ_LT608335.1"/>
</dbReference>
<feature type="transmembrane region" description="Helical" evidence="6">
    <location>
        <begin position="83"/>
        <end position="100"/>
    </location>
</feature>
<feature type="transmembrane region" description="Helical" evidence="6">
    <location>
        <begin position="107"/>
        <end position="130"/>
    </location>
</feature>
<evidence type="ECO:0000256" key="6">
    <source>
        <dbReference type="SAM" id="Phobius"/>
    </source>
</evidence>
<feature type="transmembrane region" description="Helical" evidence="6">
    <location>
        <begin position="150"/>
        <end position="171"/>
    </location>
</feature>
<dbReference type="PANTHER" id="PTHR34857:SF2">
    <property type="entry name" value="SLL0384 PROTEIN"/>
    <property type="match status" value="1"/>
</dbReference>
<accession>A0A212LVC8</accession>
<comment type="subcellular location">
    <subcellularLocation>
        <location evidence="1">Membrane</location>
        <topology evidence="1">Multi-pass membrane protein</topology>
    </subcellularLocation>
</comment>
<keyword evidence="2" id="KW-1003">Cell membrane</keyword>
<organism evidence="7">
    <name type="scientific">uncultured Sporomusa sp</name>
    <dbReference type="NCBI Taxonomy" id="307249"/>
    <lineage>
        <taxon>Bacteria</taxon>
        <taxon>Bacillati</taxon>
        <taxon>Bacillota</taxon>
        <taxon>Negativicutes</taxon>
        <taxon>Selenomonadales</taxon>
        <taxon>Sporomusaceae</taxon>
        <taxon>Sporomusa</taxon>
        <taxon>environmental samples</taxon>
    </lineage>
</organism>
<dbReference type="Pfam" id="PF02361">
    <property type="entry name" value="CbiQ"/>
    <property type="match status" value="1"/>
</dbReference>
<evidence type="ECO:0000256" key="2">
    <source>
        <dbReference type="ARBA" id="ARBA00022475"/>
    </source>
</evidence>
<feature type="transmembrane region" description="Helical" evidence="6">
    <location>
        <begin position="235"/>
        <end position="258"/>
    </location>
</feature>
<evidence type="ECO:0000256" key="3">
    <source>
        <dbReference type="ARBA" id="ARBA00022692"/>
    </source>
</evidence>
<keyword evidence="3 6" id="KW-0812">Transmembrane</keyword>
<dbReference type="InterPro" id="IPR003339">
    <property type="entry name" value="ABC/ECF_trnsptr_transmembrane"/>
</dbReference>
<evidence type="ECO:0000256" key="1">
    <source>
        <dbReference type="ARBA" id="ARBA00004141"/>
    </source>
</evidence>
<dbReference type="EMBL" id="FMJE01000003">
    <property type="protein sequence ID" value="SCM81461.1"/>
    <property type="molecule type" value="Genomic_DNA"/>
</dbReference>
<protein>
    <submittedName>
        <fullName evidence="7">Putative Cobalt transport protein</fullName>
    </submittedName>
</protein>
<dbReference type="AlphaFoldDB" id="A0A212LVC8"/>
<evidence type="ECO:0000256" key="5">
    <source>
        <dbReference type="ARBA" id="ARBA00023136"/>
    </source>
</evidence>
<proteinExistence type="predicted"/>
<dbReference type="GO" id="GO:0005886">
    <property type="term" value="C:plasma membrane"/>
    <property type="evidence" value="ECO:0007669"/>
    <property type="project" value="UniProtKB-ARBA"/>
</dbReference>
<evidence type="ECO:0000256" key="4">
    <source>
        <dbReference type="ARBA" id="ARBA00022989"/>
    </source>
</evidence>
<dbReference type="PANTHER" id="PTHR34857">
    <property type="entry name" value="SLL0384 PROTEIN"/>
    <property type="match status" value="1"/>
</dbReference>
<dbReference type="CDD" id="cd16914">
    <property type="entry name" value="EcfT"/>
    <property type="match status" value="1"/>
</dbReference>
<gene>
    <name evidence="7" type="ORF">KL86SPO_31640</name>
</gene>
<evidence type="ECO:0000313" key="7">
    <source>
        <dbReference type="EMBL" id="SCM81461.1"/>
    </source>
</evidence>
<reference evidence="7" key="1">
    <citation type="submission" date="2016-08" db="EMBL/GenBank/DDBJ databases">
        <authorList>
            <person name="Seilhamer J.J."/>
        </authorList>
    </citation>
    <scope>NUCLEOTIDE SEQUENCE</scope>
    <source>
        <strain evidence="7">86</strain>
    </source>
</reference>
<sequence length="272" mass="31271">MHIEMSANASSASLTRQTKVNKLLKLDKRNGLRDVDPRVKIIITLAFSTMLFCTAKELTILISLLMVFVIFLFSGMVKKSIKFIFAYIIIVVFNYVINLTSIESLTVLLSAITYTMLKFIPMIMLSYWLFSTVQVNELIVALEQMKIPKSIILSLAVLFRFLPTVTEELGYIRATMKMRSIDLSFKRAILQPVKTTEYIMIPLLLRSVKISDELATAALTRGIDGENKRTSLRKVYISFPEIVFVVLFILFTVFLYQFDRQIIEFSIMKAWL</sequence>
<keyword evidence="5 6" id="KW-0472">Membrane</keyword>
<keyword evidence="4 6" id="KW-1133">Transmembrane helix</keyword>
<name>A0A212LVC8_9FIRM</name>